<evidence type="ECO:0000256" key="8">
    <source>
        <dbReference type="ARBA" id="ARBA00022777"/>
    </source>
</evidence>
<dbReference type="InterPro" id="IPR007895">
    <property type="entry name" value="MASE1"/>
</dbReference>
<dbReference type="InterPro" id="IPR005467">
    <property type="entry name" value="His_kinase_dom"/>
</dbReference>
<dbReference type="InterPro" id="IPR011006">
    <property type="entry name" value="CheY-like_superfamily"/>
</dbReference>
<evidence type="ECO:0000256" key="11">
    <source>
        <dbReference type="PROSITE-ProRule" id="PRU00169"/>
    </source>
</evidence>
<dbReference type="SUPFAM" id="SSF52172">
    <property type="entry name" value="CheY-like"/>
    <property type="match status" value="1"/>
</dbReference>
<dbReference type="InterPro" id="IPR036890">
    <property type="entry name" value="HATPase_C_sf"/>
</dbReference>
<keyword evidence="8" id="KW-0418">Kinase</keyword>
<dbReference type="Pfam" id="PF02518">
    <property type="entry name" value="HATPase_c"/>
    <property type="match status" value="1"/>
</dbReference>
<keyword evidence="7 13" id="KW-0812">Transmembrane</keyword>
<dbReference type="Pfam" id="PF05231">
    <property type="entry name" value="MASE1"/>
    <property type="match status" value="1"/>
</dbReference>
<feature type="transmembrane region" description="Helical" evidence="13">
    <location>
        <begin position="232"/>
        <end position="252"/>
    </location>
</feature>
<evidence type="ECO:0000259" key="14">
    <source>
        <dbReference type="PROSITE" id="PS50109"/>
    </source>
</evidence>
<protein>
    <recommendedName>
        <fullName evidence="3">histidine kinase</fullName>
        <ecNumber evidence="3">2.7.13.3</ecNumber>
    </recommendedName>
</protein>
<dbReference type="EC" id="2.7.13.3" evidence="3"/>
<dbReference type="Pfam" id="PF00072">
    <property type="entry name" value="Response_reg"/>
    <property type="match status" value="1"/>
</dbReference>
<evidence type="ECO:0000256" key="9">
    <source>
        <dbReference type="ARBA" id="ARBA00022989"/>
    </source>
</evidence>
<evidence type="ECO:0000256" key="2">
    <source>
        <dbReference type="ARBA" id="ARBA00004651"/>
    </source>
</evidence>
<evidence type="ECO:0000256" key="13">
    <source>
        <dbReference type="SAM" id="Phobius"/>
    </source>
</evidence>
<sequence length="717" mass="75973">MTLWVKTMPLLLFAIGHFALLRAGDYLNTHHSDFGAFWPASGWFLAGLLLSKRDRWWRLAAAAMAAELASGALANRSLFSAAIYGAGDVLEASAGAWLLRRTLTRRITCERVPEVFGILALAALLSTTLSATIGTLEVIWRLPGRAFLDTWLSWWAGDGLGVLVIAPFVLSWTGRPLRLPSWRKCLEGLALAVSLGFAAAVVLEHGDGGLELQYVLLPFLVWAALRFGARGASAAAVLLAGVGAWCTSHGWFAVTLPDDSNLPLQLFLLVTVSTTLLLAAALSERLQAESALRESELRAEQASRLASLGTLAAGVAHEINNPLTFVSANLEYLGEQLAECGERRCVTGPELMAVLREAQQGASRVADIVRDLKMVSREVESRRGVVDLHDEVRDALRLTANEVRHRARLSVELGPVPPVEAPARQLGQVLVNLLVNASQAIPEGEASRHWIRVTTRTAADGRAEVEVADSGAGIPEALRARIFEPFFTTKPQGVGTGLGLSICSGIVGGLGGEIAFESEEGKGSVFRVLLPPCDGPGHSEAATAPAPGSPAAPPAAFAPASSSAPAGSSAPSAPKAAPATGAEARPAAARRGRVLVVDDEPLIGRSVRRMLAGHDVEVLTDGREALVRLLAGERFDLVLCDLMMPELTGMALEEKLRELVPEACAAMVYMTGGAFTPAARDFLAGGRCYLEKPFQSAELLGLLEQRLASPAPASRDA</sequence>
<accession>A0ABM7XG44</accession>
<evidence type="ECO:0000313" key="17">
    <source>
        <dbReference type="Proteomes" id="UP001162734"/>
    </source>
</evidence>
<dbReference type="SMART" id="SM00387">
    <property type="entry name" value="HATPase_c"/>
    <property type="match status" value="1"/>
</dbReference>
<feature type="transmembrane region" description="Helical" evidence="13">
    <location>
        <begin position="264"/>
        <end position="283"/>
    </location>
</feature>
<keyword evidence="10 13" id="KW-0472">Membrane</keyword>
<dbReference type="PANTHER" id="PTHR43047">
    <property type="entry name" value="TWO-COMPONENT HISTIDINE PROTEIN KINASE"/>
    <property type="match status" value="1"/>
</dbReference>
<dbReference type="CDD" id="cd00156">
    <property type="entry name" value="REC"/>
    <property type="match status" value="1"/>
</dbReference>
<evidence type="ECO:0000256" key="12">
    <source>
        <dbReference type="SAM" id="MobiDB-lite"/>
    </source>
</evidence>
<evidence type="ECO:0000256" key="10">
    <source>
        <dbReference type="ARBA" id="ARBA00023136"/>
    </source>
</evidence>
<feature type="domain" description="Histidine kinase" evidence="14">
    <location>
        <begin position="314"/>
        <end position="534"/>
    </location>
</feature>
<feature type="transmembrane region" description="Helical" evidence="13">
    <location>
        <begin position="185"/>
        <end position="203"/>
    </location>
</feature>
<evidence type="ECO:0000256" key="7">
    <source>
        <dbReference type="ARBA" id="ARBA00022692"/>
    </source>
</evidence>
<comment type="subcellular location">
    <subcellularLocation>
        <location evidence="2">Cell membrane</location>
        <topology evidence="2">Multi-pass membrane protein</topology>
    </subcellularLocation>
</comment>
<feature type="transmembrane region" description="Helical" evidence="13">
    <location>
        <begin position="152"/>
        <end position="173"/>
    </location>
</feature>
<dbReference type="EMBL" id="AP025592">
    <property type="protein sequence ID" value="BDG10868.1"/>
    <property type="molecule type" value="Genomic_DNA"/>
</dbReference>
<dbReference type="Gene3D" id="3.30.565.10">
    <property type="entry name" value="Histidine kinase-like ATPase, C-terminal domain"/>
    <property type="match status" value="1"/>
</dbReference>
<feature type="domain" description="Response regulatory" evidence="15">
    <location>
        <begin position="593"/>
        <end position="707"/>
    </location>
</feature>
<evidence type="ECO:0000259" key="15">
    <source>
        <dbReference type="PROSITE" id="PS50110"/>
    </source>
</evidence>
<keyword evidence="9 13" id="KW-1133">Transmembrane helix</keyword>
<dbReference type="Gene3D" id="1.10.287.130">
    <property type="match status" value="1"/>
</dbReference>
<dbReference type="PROSITE" id="PS50110">
    <property type="entry name" value="RESPONSE_REGULATORY"/>
    <property type="match status" value="1"/>
</dbReference>
<dbReference type="PRINTS" id="PR00344">
    <property type="entry name" value="BCTRLSENSOR"/>
</dbReference>
<feature type="region of interest" description="Disordered" evidence="12">
    <location>
        <begin position="536"/>
        <end position="585"/>
    </location>
</feature>
<dbReference type="InterPro" id="IPR001789">
    <property type="entry name" value="Sig_transdc_resp-reg_receiver"/>
</dbReference>
<dbReference type="SUPFAM" id="SSF55874">
    <property type="entry name" value="ATPase domain of HSP90 chaperone/DNA topoisomerase II/histidine kinase"/>
    <property type="match status" value="1"/>
</dbReference>
<evidence type="ECO:0000256" key="6">
    <source>
        <dbReference type="ARBA" id="ARBA00022679"/>
    </source>
</evidence>
<dbReference type="CDD" id="cd00082">
    <property type="entry name" value="HisKA"/>
    <property type="match status" value="1"/>
</dbReference>
<keyword evidence="5 11" id="KW-0597">Phosphoprotein</keyword>
<name>A0ABM7XG44_9BACT</name>
<dbReference type="InterPro" id="IPR003594">
    <property type="entry name" value="HATPase_dom"/>
</dbReference>
<evidence type="ECO:0000256" key="3">
    <source>
        <dbReference type="ARBA" id="ARBA00012438"/>
    </source>
</evidence>
<reference evidence="17" key="1">
    <citation type="journal article" date="2022" name="Int. J. Syst. Evol. Microbiol.">
        <title>Anaeromyxobacter oryzae sp. nov., Anaeromyxobacter diazotrophicus sp. nov. and Anaeromyxobacter paludicola sp. nov., isolated from paddy soils.</title>
        <authorList>
            <person name="Itoh H."/>
            <person name="Xu Z."/>
            <person name="Mise K."/>
            <person name="Masuda Y."/>
            <person name="Ushijima N."/>
            <person name="Hayakawa C."/>
            <person name="Shiratori Y."/>
            <person name="Senoo K."/>
        </authorList>
    </citation>
    <scope>NUCLEOTIDE SEQUENCE [LARGE SCALE GENOMIC DNA]</scope>
    <source>
        <strain evidence="17">Red630</strain>
    </source>
</reference>
<keyword evidence="4" id="KW-1003">Cell membrane</keyword>
<dbReference type="Proteomes" id="UP001162734">
    <property type="component" value="Chromosome"/>
</dbReference>
<evidence type="ECO:0000256" key="4">
    <source>
        <dbReference type="ARBA" id="ARBA00022475"/>
    </source>
</evidence>
<comment type="catalytic activity">
    <reaction evidence="1">
        <text>ATP + protein L-histidine = ADP + protein N-phospho-L-histidine.</text>
        <dbReference type="EC" id="2.7.13.3"/>
    </reaction>
</comment>
<dbReference type="InterPro" id="IPR004358">
    <property type="entry name" value="Sig_transdc_His_kin-like_C"/>
</dbReference>
<keyword evidence="17" id="KW-1185">Reference proteome</keyword>
<keyword evidence="6" id="KW-0808">Transferase</keyword>
<evidence type="ECO:0000256" key="5">
    <source>
        <dbReference type="ARBA" id="ARBA00022553"/>
    </source>
</evidence>
<dbReference type="SUPFAM" id="SSF47384">
    <property type="entry name" value="Homodimeric domain of signal transducing histidine kinase"/>
    <property type="match status" value="1"/>
</dbReference>
<dbReference type="SMART" id="SM00388">
    <property type="entry name" value="HisKA"/>
    <property type="match status" value="1"/>
</dbReference>
<dbReference type="PROSITE" id="PS50109">
    <property type="entry name" value="HIS_KIN"/>
    <property type="match status" value="1"/>
</dbReference>
<feature type="transmembrane region" description="Helical" evidence="13">
    <location>
        <begin position="115"/>
        <end position="140"/>
    </location>
</feature>
<feature type="transmembrane region" description="Helical" evidence="13">
    <location>
        <begin position="33"/>
        <end position="50"/>
    </location>
</feature>
<gene>
    <name evidence="16" type="ORF">AMPC_39810</name>
</gene>
<dbReference type="InterPro" id="IPR036097">
    <property type="entry name" value="HisK_dim/P_sf"/>
</dbReference>
<evidence type="ECO:0000256" key="1">
    <source>
        <dbReference type="ARBA" id="ARBA00000085"/>
    </source>
</evidence>
<dbReference type="Gene3D" id="3.40.50.2300">
    <property type="match status" value="1"/>
</dbReference>
<proteinExistence type="predicted"/>
<dbReference type="PANTHER" id="PTHR43047:SF72">
    <property type="entry name" value="OSMOSENSING HISTIDINE PROTEIN KINASE SLN1"/>
    <property type="match status" value="1"/>
</dbReference>
<feature type="modified residue" description="4-aspartylphosphate" evidence="11">
    <location>
        <position position="641"/>
    </location>
</feature>
<dbReference type="SMART" id="SM00448">
    <property type="entry name" value="REC"/>
    <property type="match status" value="1"/>
</dbReference>
<feature type="compositionally biased region" description="Low complexity" evidence="12">
    <location>
        <begin position="554"/>
        <end position="585"/>
    </location>
</feature>
<evidence type="ECO:0000313" key="16">
    <source>
        <dbReference type="EMBL" id="BDG10868.1"/>
    </source>
</evidence>
<dbReference type="InterPro" id="IPR003661">
    <property type="entry name" value="HisK_dim/P_dom"/>
</dbReference>
<dbReference type="Pfam" id="PF00512">
    <property type="entry name" value="HisKA"/>
    <property type="match status" value="1"/>
</dbReference>
<organism evidence="16 17">
    <name type="scientific">Anaeromyxobacter paludicola</name>
    <dbReference type="NCBI Taxonomy" id="2918171"/>
    <lineage>
        <taxon>Bacteria</taxon>
        <taxon>Pseudomonadati</taxon>
        <taxon>Myxococcota</taxon>
        <taxon>Myxococcia</taxon>
        <taxon>Myxococcales</taxon>
        <taxon>Cystobacterineae</taxon>
        <taxon>Anaeromyxobacteraceae</taxon>
        <taxon>Anaeromyxobacter</taxon>
    </lineage>
</organism>